<feature type="domain" description="Iron-binding zinc finger CDGSH type" evidence="8">
    <location>
        <begin position="28"/>
        <end position="62"/>
    </location>
</feature>
<dbReference type="Gene3D" id="1.10.490.10">
    <property type="entry name" value="Globins"/>
    <property type="match status" value="1"/>
</dbReference>
<dbReference type="InterPro" id="IPR042216">
    <property type="entry name" value="MitoNEET_CISD"/>
</dbReference>
<evidence type="ECO:0000256" key="6">
    <source>
        <dbReference type="ARBA" id="ARBA00023014"/>
    </source>
</evidence>
<dbReference type="SMART" id="SM00704">
    <property type="entry name" value="ZnF_CDGSH"/>
    <property type="match status" value="1"/>
</dbReference>
<proteinExistence type="predicted"/>
<keyword evidence="6" id="KW-0411">Iron-sulfur</keyword>
<keyword evidence="2" id="KW-0349">Heme</keyword>
<dbReference type="Pfam" id="PF01152">
    <property type="entry name" value="Bac_globin"/>
    <property type="match status" value="1"/>
</dbReference>
<protein>
    <submittedName>
        <fullName evidence="9">CDGSH iron-sulfur domain-containing protein</fullName>
    </submittedName>
</protein>
<comment type="caution">
    <text evidence="9">The sequence shown here is derived from an EMBL/GenBank/DDBJ whole genome shotgun (WGS) entry which is preliminary data.</text>
</comment>
<dbReference type="InterPro" id="IPR018967">
    <property type="entry name" value="FeS-contain_CDGSH-typ"/>
</dbReference>
<sequence length="311" mass="35011">EIEVSKDGPYRITGGIPLTEDDGSTPVHRVEGASLEHYALCRCGASQNKPFCSGMHWTVNFADPPMSEDPTVFEWAGGYPAFLRVTKLFYSKYVPQEPLLSPLFANMSPDHPERVAAWLSEVFGGTTFYSGQYGGYTRMIGEHIGKCLTEEQRAKWSQLMVQAANDAMLPNDAEFRAAFVSYIEWGTRLAVENSQTESKPPMNMPMPHWWWVCDATPGSRQSALQAEPEAPPVFPEEGEAISFGKHVKTLFRKMDRNSMKFVFDLWSYEDVVTHADQIMFRLNAGTMPCDGAWSQDKLDAFQQWIDAGKPE</sequence>
<evidence type="ECO:0000256" key="7">
    <source>
        <dbReference type="SAM" id="MobiDB-lite"/>
    </source>
</evidence>
<dbReference type="InterPro" id="IPR012292">
    <property type="entry name" value="Globin/Proto"/>
</dbReference>
<evidence type="ECO:0000256" key="4">
    <source>
        <dbReference type="ARBA" id="ARBA00022723"/>
    </source>
</evidence>
<feature type="non-terminal residue" evidence="9">
    <location>
        <position position="1"/>
    </location>
</feature>
<dbReference type="Gene3D" id="3.40.5.90">
    <property type="entry name" value="CDGSH iron-sulfur domain, mitoNEET-type"/>
    <property type="match status" value="1"/>
</dbReference>
<evidence type="ECO:0000256" key="5">
    <source>
        <dbReference type="ARBA" id="ARBA00023004"/>
    </source>
</evidence>
<gene>
    <name evidence="9" type="ORF">ACFQ1S_09775</name>
</gene>
<feature type="region of interest" description="Disordered" evidence="7">
    <location>
        <begin position="1"/>
        <end position="24"/>
    </location>
</feature>
<dbReference type="Proteomes" id="UP001597045">
    <property type="component" value="Unassembled WGS sequence"/>
</dbReference>
<reference evidence="10" key="1">
    <citation type="journal article" date="2019" name="Int. J. Syst. Evol. Microbiol.">
        <title>The Global Catalogue of Microorganisms (GCM) 10K type strain sequencing project: providing services to taxonomists for standard genome sequencing and annotation.</title>
        <authorList>
            <consortium name="The Broad Institute Genomics Platform"/>
            <consortium name="The Broad Institute Genome Sequencing Center for Infectious Disease"/>
            <person name="Wu L."/>
            <person name="Ma J."/>
        </authorList>
    </citation>
    <scope>NUCLEOTIDE SEQUENCE [LARGE SCALE GENOMIC DNA]</scope>
    <source>
        <strain evidence="10">JCM 31486</strain>
    </source>
</reference>
<keyword evidence="1" id="KW-0813">Transport</keyword>
<keyword evidence="4" id="KW-0479">Metal-binding</keyword>
<dbReference type="Pfam" id="PF09360">
    <property type="entry name" value="zf-CDGSH"/>
    <property type="match status" value="1"/>
</dbReference>
<keyword evidence="5" id="KW-0408">Iron</keyword>
<dbReference type="InterPro" id="IPR009050">
    <property type="entry name" value="Globin-like_sf"/>
</dbReference>
<dbReference type="CDD" id="cd14775">
    <property type="entry name" value="TrHb2_O-like"/>
    <property type="match status" value="1"/>
</dbReference>
<evidence type="ECO:0000256" key="1">
    <source>
        <dbReference type="ARBA" id="ARBA00022448"/>
    </source>
</evidence>
<keyword evidence="3" id="KW-0001">2Fe-2S</keyword>
<evidence type="ECO:0000256" key="3">
    <source>
        <dbReference type="ARBA" id="ARBA00022714"/>
    </source>
</evidence>
<dbReference type="EMBL" id="JBHTIS010000426">
    <property type="protein sequence ID" value="MFD1045829.1"/>
    <property type="molecule type" value="Genomic_DNA"/>
</dbReference>
<evidence type="ECO:0000259" key="8">
    <source>
        <dbReference type="SMART" id="SM00704"/>
    </source>
</evidence>
<evidence type="ECO:0000256" key="2">
    <source>
        <dbReference type="ARBA" id="ARBA00022617"/>
    </source>
</evidence>
<dbReference type="InterPro" id="IPR001486">
    <property type="entry name" value="Hemoglobin_trunc"/>
</dbReference>
<evidence type="ECO:0000313" key="10">
    <source>
        <dbReference type="Proteomes" id="UP001597045"/>
    </source>
</evidence>
<name>A0ABW3M882_9PSEU</name>
<dbReference type="SUPFAM" id="SSF46458">
    <property type="entry name" value="Globin-like"/>
    <property type="match status" value="1"/>
</dbReference>
<organism evidence="9 10">
    <name type="scientific">Kibdelosporangium lantanae</name>
    <dbReference type="NCBI Taxonomy" id="1497396"/>
    <lineage>
        <taxon>Bacteria</taxon>
        <taxon>Bacillati</taxon>
        <taxon>Actinomycetota</taxon>
        <taxon>Actinomycetes</taxon>
        <taxon>Pseudonocardiales</taxon>
        <taxon>Pseudonocardiaceae</taxon>
        <taxon>Kibdelosporangium</taxon>
    </lineage>
</organism>
<keyword evidence="10" id="KW-1185">Reference proteome</keyword>
<accession>A0ABW3M882</accession>
<evidence type="ECO:0000313" key="9">
    <source>
        <dbReference type="EMBL" id="MFD1045829.1"/>
    </source>
</evidence>